<feature type="domain" description="CSD" evidence="2">
    <location>
        <begin position="19"/>
        <end position="84"/>
    </location>
</feature>
<gene>
    <name evidence="3" type="ORF">D3877_17960</name>
</gene>
<evidence type="ECO:0000313" key="3">
    <source>
        <dbReference type="EMBL" id="RJF81974.1"/>
    </source>
</evidence>
<dbReference type="InterPro" id="IPR011129">
    <property type="entry name" value="CSD"/>
</dbReference>
<dbReference type="InterPro" id="IPR002059">
    <property type="entry name" value="CSP_DNA-bd"/>
</dbReference>
<dbReference type="SUPFAM" id="SSF50249">
    <property type="entry name" value="Nucleic acid-binding proteins"/>
    <property type="match status" value="2"/>
</dbReference>
<dbReference type="OrthoDB" id="9791685at2"/>
<dbReference type="Pfam" id="PF00313">
    <property type="entry name" value="CSD"/>
    <property type="match status" value="2"/>
</dbReference>
<reference evidence="3 4" key="1">
    <citation type="submission" date="2018-09" db="EMBL/GenBank/DDBJ databases">
        <authorList>
            <person name="Zhu H."/>
        </authorList>
    </citation>
    <scope>NUCLEOTIDE SEQUENCE [LARGE SCALE GENOMIC DNA]</scope>
    <source>
        <strain evidence="3 4">K2W22B-5</strain>
    </source>
</reference>
<dbReference type="AlphaFoldDB" id="A0A418VY06"/>
<sequence>MFDRPPRQGFRAPEITKSNVTATVKWFNPTKGFGFVSPEDGSPDAFLHVSAVQAAGYDALDEGTTISCDLARGPKGPQVASIHSVDASTAQSSPRPPRAGAGGGGFDRGGYDRGGFDRGGYDAGGGGEEVSGTVKWFNADKGFGFITPSTGGKDVFVHVNVLRRSGMQTLQEGDQVRVTVRQGQKGPEAGKVEYL</sequence>
<keyword evidence="4" id="KW-1185">Reference proteome</keyword>
<dbReference type="Proteomes" id="UP000283458">
    <property type="component" value="Unassembled WGS sequence"/>
</dbReference>
<dbReference type="Gene3D" id="2.40.50.140">
    <property type="entry name" value="Nucleic acid-binding proteins"/>
    <property type="match status" value="2"/>
</dbReference>
<protein>
    <submittedName>
        <fullName evidence="3">Cold-shock protein</fullName>
    </submittedName>
</protein>
<dbReference type="SMART" id="SM00357">
    <property type="entry name" value="CSP"/>
    <property type="match status" value="2"/>
</dbReference>
<dbReference type="InterPro" id="IPR012340">
    <property type="entry name" value="NA-bd_OB-fold"/>
</dbReference>
<dbReference type="RefSeq" id="WP_119832053.1">
    <property type="nucleotide sequence ID" value="NZ_QYUL01000002.1"/>
</dbReference>
<organism evidence="3 4">
    <name type="scientific">Azospirillum cavernae</name>
    <dbReference type="NCBI Taxonomy" id="2320860"/>
    <lineage>
        <taxon>Bacteria</taxon>
        <taxon>Pseudomonadati</taxon>
        <taxon>Pseudomonadota</taxon>
        <taxon>Alphaproteobacteria</taxon>
        <taxon>Rhodospirillales</taxon>
        <taxon>Azospirillaceae</taxon>
        <taxon>Azospirillum</taxon>
    </lineage>
</organism>
<dbReference type="PROSITE" id="PS51857">
    <property type="entry name" value="CSD_2"/>
    <property type="match status" value="2"/>
</dbReference>
<comment type="caution">
    <text evidence="3">The sequence shown here is derived from an EMBL/GenBank/DDBJ whole genome shotgun (WGS) entry which is preliminary data.</text>
</comment>
<dbReference type="CDD" id="cd04458">
    <property type="entry name" value="CSP_CDS"/>
    <property type="match status" value="2"/>
</dbReference>
<feature type="compositionally biased region" description="Basic and acidic residues" evidence="1">
    <location>
        <begin position="109"/>
        <end position="120"/>
    </location>
</feature>
<dbReference type="InterPro" id="IPR050181">
    <property type="entry name" value="Cold_shock_domain"/>
</dbReference>
<dbReference type="EMBL" id="QYUL01000002">
    <property type="protein sequence ID" value="RJF81974.1"/>
    <property type="molecule type" value="Genomic_DNA"/>
</dbReference>
<evidence type="ECO:0000259" key="2">
    <source>
        <dbReference type="PROSITE" id="PS51857"/>
    </source>
</evidence>
<dbReference type="GO" id="GO:0003676">
    <property type="term" value="F:nucleic acid binding"/>
    <property type="evidence" value="ECO:0007669"/>
    <property type="project" value="InterPro"/>
</dbReference>
<accession>A0A418VY06</accession>
<dbReference type="GO" id="GO:0005829">
    <property type="term" value="C:cytosol"/>
    <property type="evidence" value="ECO:0007669"/>
    <property type="project" value="UniProtKB-ARBA"/>
</dbReference>
<evidence type="ECO:0000256" key="1">
    <source>
        <dbReference type="SAM" id="MobiDB-lite"/>
    </source>
</evidence>
<feature type="region of interest" description="Disordered" evidence="1">
    <location>
        <begin position="77"/>
        <end position="124"/>
    </location>
</feature>
<dbReference type="PRINTS" id="PR00050">
    <property type="entry name" value="COLDSHOCK"/>
</dbReference>
<feature type="domain" description="CSD" evidence="2">
    <location>
        <begin position="129"/>
        <end position="194"/>
    </location>
</feature>
<evidence type="ECO:0000313" key="4">
    <source>
        <dbReference type="Proteomes" id="UP000283458"/>
    </source>
</evidence>
<proteinExistence type="predicted"/>
<name>A0A418VY06_9PROT</name>
<dbReference type="PANTHER" id="PTHR11544">
    <property type="entry name" value="COLD SHOCK DOMAIN CONTAINING PROTEINS"/>
    <property type="match status" value="1"/>
</dbReference>